<evidence type="ECO:0000256" key="6">
    <source>
        <dbReference type="PIRSR" id="PIRSR001430-2"/>
    </source>
</evidence>
<evidence type="ECO:0000256" key="7">
    <source>
        <dbReference type="RuleBase" id="RU003792"/>
    </source>
</evidence>
<feature type="domain" description="Pseudouridine synthase I TruA alpha/beta" evidence="8">
    <location>
        <begin position="148"/>
        <end position="243"/>
    </location>
</feature>
<organism evidence="9 10">
    <name type="scientific">Filimonas lacunae</name>
    <dbReference type="NCBI Taxonomy" id="477680"/>
    <lineage>
        <taxon>Bacteria</taxon>
        <taxon>Pseudomonadati</taxon>
        <taxon>Bacteroidota</taxon>
        <taxon>Chitinophagia</taxon>
        <taxon>Chitinophagales</taxon>
        <taxon>Chitinophagaceae</taxon>
        <taxon>Filimonas</taxon>
    </lineage>
</organism>
<dbReference type="InterPro" id="IPR020097">
    <property type="entry name" value="PsdUridine_synth_TruA_a/b_dom"/>
</dbReference>
<dbReference type="AlphaFoldDB" id="A0A173M9S2"/>
<keyword evidence="2 4" id="KW-0819">tRNA processing</keyword>
<feature type="active site" description="Nucleophile" evidence="4 5">
    <location>
        <position position="52"/>
    </location>
</feature>
<feature type="domain" description="Pseudouridine synthase I TruA alpha/beta" evidence="8">
    <location>
        <begin position="9"/>
        <end position="102"/>
    </location>
</feature>
<comment type="catalytic activity">
    <reaction evidence="4 7">
        <text>uridine(38/39/40) in tRNA = pseudouridine(38/39/40) in tRNA</text>
        <dbReference type="Rhea" id="RHEA:22376"/>
        <dbReference type="Rhea" id="RHEA-COMP:10085"/>
        <dbReference type="Rhea" id="RHEA-COMP:10087"/>
        <dbReference type="ChEBI" id="CHEBI:65314"/>
        <dbReference type="ChEBI" id="CHEBI:65315"/>
        <dbReference type="EC" id="5.4.99.12"/>
    </reaction>
</comment>
<dbReference type="SUPFAM" id="SSF55120">
    <property type="entry name" value="Pseudouridine synthase"/>
    <property type="match status" value="1"/>
</dbReference>
<comment type="caution">
    <text evidence="4">Lacks conserved residue(s) required for the propagation of feature annotation.</text>
</comment>
<dbReference type="GO" id="GO:0003723">
    <property type="term" value="F:RNA binding"/>
    <property type="evidence" value="ECO:0007669"/>
    <property type="project" value="InterPro"/>
</dbReference>
<dbReference type="Pfam" id="PF01416">
    <property type="entry name" value="PseudoU_synth_1"/>
    <property type="match status" value="2"/>
</dbReference>
<dbReference type="PANTHER" id="PTHR11142">
    <property type="entry name" value="PSEUDOURIDYLATE SYNTHASE"/>
    <property type="match status" value="1"/>
</dbReference>
<sequence length="250" mass="28851">MPRYFLEVAYKGTRYSGFQIQENVATIQAEVERALKVLSRQEIELTGSSRTDAGVHALQNYFHFDSDREWTPRQLYSLNAIIEPDVVIKRITPVPDDAHSRFHATAREYNYHIYSKKDPFRDDRAYFFPYTLDTALLNQAAAILMEYRDFTSFSKRNTQVKTFLCSIEISQWHFNEDGTLYYHVKANRFLRGMVRGLVATMLKVGRGALSLDDFRKVIEAKDCSKADFSAPGHGLFLVAVHYPEGLLNNE</sequence>
<accession>A0A173M9S2</accession>
<proteinExistence type="inferred from homology"/>
<evidence type="ECO:0000256" key="3">
    <source>
        <dbReference type="ARBA" id="ARBA00023235"/>
    </source>
</evidence>
<evidence type="ECO:0000256" key="4">
    <source>
        <dbReference type="HAMAP-Rule" id="MF_00171"/>
    </source>
</evidence>
<keyword evidence="10" id="KW-1185">Reference proteome</keyword>
<dbReference type="Proteomes" id="UP000186917">
    <property type="component" value="Unassembled WGS sequence"/>
</dbReference>
<gene>
    <name evidence="4" type="primary">truA</name>
    <name evidence="9" type="ORF">SAMN05421788_1041</name>
</gene>
<dbReference type="EC" id="5.4.99.12" evidence="4"/>
<evidence type="ECO:0000313" key="9">
    <source>
        <dbReference type="EMBL" id="SIT13275.1"/>
    </source>
</evidence>
<dbReference type="GO" id="GO:0031119">
    <property type="term" value="P:tRNA pseudouridine synthesis"/>
    <property type="evidence" value="ECO:0007669"/>
    <property type="project" value="UniProtKB-UniRule"/>
</dbReference>
<dbReference type="PIRSF" id="PIRSF001430">
    <property type="entry name" value="tRNA_psdUrid_synth"/>
    <property type="match status" value="1"/>
</dbReference>
<dbReference type="InterPro" id="IPR020094">
    <property type="entry name" value="TruA/RsuA/RluB/E/F_N"/>
</dbReference>
<evidence type="ECO:0000256" key="5">
    <source>
        <dbReference type="PIRSR" id="PIRSR001430-1"/>
    </source>
</evidence>
<dbReference type="HAMAP" id="MF_00171">
    <property type="entry name" value="TruA"/>
    <property type="match status" value="1"/>
</dbReference>
<dbReference type="InterPro" id="IPR001406">
    <property type="entry name" value="PsdUridine_synth_TruA"/>
</dbReference>
<dbReference type="NCBIfam" id="TIGR00071">
    <property type="entry name" value="hisT_truA"/>
    <property type="match status" value="1"/>
</dbReference>
<evidence type="ECO:0000259" key="8">
    <source>
        <dbReference type="Pfam" id="PF01416"/>
    </source>
</evidence>
<dbReference type="EMBL" id="FTOR01000004">
    <property type="protein sequence ID" value="SIT13275.1"/>
    <property type="molecule type" value="Genomic_DNA"/>
</dbReference>
<comment type="subunit">
    <text evidence="4">Homodimer.</text>
</comment>
<keyword evidence="3 4" id="KW-0413">Isomerase</keyword>
<dbReference type="OrthoDB" id="9811823at2"/>
<reference evidence="10" key="1">
    <citation type="submission" date="2017-01" db="EMBL/GenBank/DDBJ databases">
        <authorList>
            <person name="Varghese N."/>
            <person name="Submissions S."/>
        </authorList>
    </citation>
    <scope>NUCLEOTIDE SEQUENCE [LARGE SCALE GENOMIC DNA]</scope>
    <source>
        <strain evidence="10">DSM 21054</strain>
    </source>
</reference>
<evidence type="ECO:0000256" key="1">
    <source>
        <dbReference type="ARBA" id="ARBA00009375"/>
    </source>
</evidence>
<evidence type="ECO:0000256" key="2">
    <source>
        <dbReference type="ARBA" id="ARBA00022694"/>
    </source>
</evidence>
<comment type="function">
    <text evidence="4">Formation of pseudouridine at positions 38, 39 and 40 in the anticodon stem and loop of transfer RNAs.</text>
</comment>
<protein>
    <recommendedName>
        <fullName evidence="4">tRNA pseudouridine synthase A</fullName>
        <ecNumber evidence="4">5.4.99.12</ecNumber>
    </recommendedName>
    <alternativeName>
        <fullName evidence="4">tRNA pseudouridine(38-40) synthase</fullName>
    </alternativeName>
    <alternativeName>
        <fullName evidence="4">tRNA pseudouridylate synthase I</fullName>
    </alternativeName>
    <alternativeName>
        <fullName evidence="4">tRNA-uridine isomerase I</fullName>
    </alternativeName>
</protein>
<dbReference type="FunFam" id="3.30.70.580:FF:000001">
    <property type="entry name" value="tRNA pseudouridine synthase A"/>
    <property type="match status" value="1"/>
</dbReference>
<dbReference type="KEGG" id="fln:FLA_0250"/>
<evidence type="ECO:0000313" key="10">
    <source>
        <dbReference type="Proteomes" id="UP000186917"/>
    </source>
</evidence>
<dbReference type="Gene3D" id="3.30.70.660">
    <property type="entry name" value="Pseudouridine synthase I, catalytic domain, C-terminal subdomain"/>
    <property type="match status" value="1"/>
</dbReference>
<feature type="binding site" evidence="4 6">
    <location>
        <position position="109"/>
    </location>
    <ligand>
        <name>substrate</name>
    </ligand>
</feature>
<dbReference type="InterPro" id="IPR020095">
    <property type="entry name" value="PsdUridine_synth_TruA_C"/>
</dbReference>
<dbReference type="RefSeq" id="WP_076379368.1">
    <property type="nucleotide sequence ID" value="NZ_AP017422.1"/>
</dbReference>
<dbReference type="GO" id="GO:0160147">
    <property type="term" value="F:tRNA pseudouridine(38-40) synthase activity"/>
    <property type="evidence" value="ECO:0007669"/>
    <property type="project" value="UniProtKB-EC"/>
</dbReference>
<dbReference type="CDD" id="cd02570">
    <property type="entry name" value="PseudoU_synth_EcTruA"/>
    <property type="match status" value="1"/>
</dbReference>
<name>A0A173M9S2_9BACT</name>
<dbReference type="Gene3D" id="3.30.70.580">
    <property type="entry name" value="Pseudouridine synthase I, catalytic domain, N-terminal subdomain"/>
    <property type="match status" value="1"/>
</dbReference>
<dbReference type="InterPro" id="IPR020103">
    <property type="entry name" value="PsdUridine_synth_cat_dom_sf"/>
</dbReference>
<comment type="similarity">
    <text evidence="1 4 7">Belongs to the tRNA pseudouridine synthase TruA family.</text>
</comment>
<dbReference type="STRING" id="477680.SAMN05421788_1041"/>
<dbReference type="PANTHER" id="PTHR11142:SF0">
    <property type="entry name" value="TRNA PSEUDOURIDINE SYNTHASE-LIKE 1"/>
    <property type="match status" value="1"/>
</dbReference>